<organism evidence="1">
    <name type="scientific">uncultured Sulfurovum sp</name>
    <dbReference type="NCBI Taxonomy" id="269237"/>
    <lineage>
        <taxon>Bacteria</taxon>
        <taxon>Pseudomonadati</taxon>
        <taxon>Campylobacterota</taxon>
        <taxon>Epsilonproteobacteria</taxon>
        <taxon>Campylobacterales</taxon>
        <taxon>Sulfurovaceae</taxon>
        <taxon>Sulfurovum</taxon>
        <taxon>environmental samples</taxon>
    </lineage>
</organism>
<dbReference type="AlphaFoldDB" id="A0A6S6S670"/>
<proteinExistence type="predicted"/>
<protein>
    <recommendedName>
        <fullName evidence="2">PD-(D/E)XK motif protein</fullName>
    </recommendedName>
</protein>
<evidence type="ECO:0008006" key="2">
    <source>
        <dbReference type="Google" id="ProtNLM"/>
    </source>
</evidence>
<dbReference type="EMBL" id="CACVAR010000120">
    <property type="protein sequence ID" value="CAA6803851.1"/>
    <property type="molecule type" value="Genomic_DNA"/>
</dbReference>
<dbReference type="InterPro" id="IPR025534">
    <property type="entry name" value="DUF4420"/>
</dbReference>
<sequence>MKRVMMINSERNPWKNMKESSQRRVDVETEHNLFWITDLEGKYGFCLQSKNIFKDIKSPANLKGISILKRNANHHYGELFLVLNKKEDWQIFYTLCEDLISITHKYESDEAMISAVEVRLKRWQQLLRYEQNIVLSLEAQMGLFSELLCLKDVLTPKVGVEQSIISWVGADFDKQDFLLANAIIEVKSYRTSKSPIIHISSIQQLYSDKEPLYLLAYGLTQADNGVGIDDLVQEIYILLENESAEIRDIFDNKLIEYGFIPELIESSLFKFIVDKRRIYSVSDEFPKISPHSIGSQILTVKYSIDLIQCDAFEVDINIVSISLFIKDN</sequence>
<gene>
    <name evidence="1" type="ORF">HELGO_WM35192</name>
</gene>
<name>A0A6S6S670_9BACT</name>
<reference evidence="1" key="1">
    <citation type="submission" date="2020-01" db="EMBL/GenBank/DDBJ databases">
        <authorList>
            <person name="Meier V. D."/>
            <person name="Meier V D."/>
        </authorList>
    </citation>
    <scope>NUCLEOTIDE SEQUENCE</scope>
    <source>
        <strain evidence="1">HLG_WM_MAG_03</strain>
    </source>
</reference>
<accession>A0A6S6S670</accession>
<dbReference type="Pfam" id="PF14390">
    <property type="entry name" value="DUF4420"/>
    <property type="match status" value="1"/>
</dbReference>
<evidence type="ECO:0000313" key="1">
    <source>
        <dbReference type="EMBL" id="CAA6803851.1"/>
    </source>
</evidence>